<sequence>AYKCVDFLDPLDPSKKVIVDCPPTVNKDVYVKRQTTNFFEATQNCTATAALCNNIKEALNDAGKEISKVLKLKQIIKVNATFTDLFDPTLLGNAISARYIPLTSDDKIIRNYPQALVKQFSLSVHPEYDDYDIIASFNTGVNWWFRTDNEIIASDQYDFYAVILHELIHGLGFASCWDNALEAAVNQDTTGLTPDPVINDDNQFEGFLETIFDKYVKFIRDDVVSTSIVYTSQLNESIPIGTSFDTVEEFVARVKSSPQWDYAEFALESATTNDSLTFTPAENTSYKEVIYLESSLNPYNPGSSVSHLGLRYQSTPDFLMTYYLNPGDSLEYLIQINGNYSSPIGPIILSILESIGYETDACPNPIIPTYENQC</sequence>
<evidence type="ECO:0000313" key="1">
    <source>
        <dbReference type="EMBL" id="CAG8451706.1"/>
    </source>
</evidence>
<organism evidence="1 2">
    <name type="scientific">Diversispora eburnea</name>
    <dbReference type="NCBI Taxonomy" id="1213867"/>
    <lineage>
        <taxon>Eukaryota</taxon>
        <taxon>Fungi</taxon>
        <taxon>Fungi incertae sedis</taxon>
        <taxon>Mucoromycota</taxon>
        <taxon>Glomeromycotina</taxon>
        <taxon>Glomeromycetes</taxon>
        <taxon>Diversisporales</taxon>
        <taxon>Diversisporaceae</taxon>
        <taxon>Diversispora</taxon>
    </lineage>
</organism>
<name>A0A9N8VIK5_9GLOM</name>
<gene>
    <name evidence="1" type="ORF">DEBURN_LOCUS2174</name>
</gene>
<feature type="non-terminal residue" evidence="1">
    <location>
        <position position="374"/>
    </location>
</feature>
<dbReference type="EMBL" id="CAJVPK010000113">
    <property type="protein sequence ID" value="CAG8451706.1"/>
    <property type="molecule type" value="Genomic_DNA"/>
</dbReference>
<evidence type="ECO:0000313" key="2">
    <source>
        <dbReference type="Proteomes" id="UP000789706"/>
    </source>
</evidence>
<comment type="caution">
    <text evidence="1">The sequence shown here is derived from an EMBL/GenBank/DDBJ whole genome shotgun (WGS) entry which is preliminary data.</text>
</comment>
<protein>
    <submittedName>
        <fullName evidence="1">5472_t:CDS:1</fullName>
    </submittedName>
</protein>
<accession>A0A9N8VIK5</accession>
<dbReference type="OrthoDB" id="73465at2759"/>
<reference evidence="1" key="1">
    <citation type="submission" date="2021-06" db="EMBL/GenBank/DDBJ databases">
        <authorList>
            <person name="Kallberg Y."/>
            <person name="Tangrot J."/>
            <person name="Rosling A."/>
        </authorList>
    </citation>
    <scope>NUCLEOTIDE SEQUENCE</scope>
    <source>
        <strain evidence="1">AZ414A</strain>
    </source>
</reference>
<dbReference type="AlphaFoldDB" id="A0A9N8VIK5"/>
<dbReference type="Proteomes" id="UP000789706">
    <property type="component" value="Unassembled WGS sequence"/>
</dbReference>
<proteinExistence type="predicted"/>
<keyword evidence="2" id="KW-1185">Reference proteome</keyword>